<feature type="binding site" evidence="3 5">
    <location>
        <position position="80"/>
    </location>
    <ligand>
        <name>substrate</name>
    </ligand>
</feature>
<feature type="active site" description="Proton acceptor" evidence="3 4">
    <location>
        <position position="23"/>
    </location>
</feature>
<dbReference type="NCBIfam" id="NF003807">
    <property type="entry name" value="PRK05395.1-4"/>
    <property type="match status" value="1"/>
</dbReference>
<reference evidence="7 8" key="1">
    <citation type="journal article" date="2018" name="Front. Microbiol.">
        <title>Genomic and genetic insights into a cosmopolitan fungus, Paecilomyces variotii (Eurotiales).</title>
        <authorList>
            <person name="Urquhart A.S."/>
            <person name="Mondo S.J."/>
            <person name="Makela M.R."/>
            <person name="Hane J.K."/>
            <person name="Wiebenga A."/>
            <person name="He G."/>
            <person name="Mihaltcheva S."/>
            <person name="Pangilinan J."/>
            <person name="Lipzen A."/>
            <person name="Barry K."/>
            <person name="de Vries R.P."/>
            <person name="Grigoriev I.V."/>
            <person name="Idnurm A."/>
        </authorList>
    </citation>
    <scope>NUCLEOTIDE SEQUENCE [LARGE SCALE GENOMIC DNA]</scope>
    <source>
        <strain evidence="7 8">CBS 101075</strain>
    </source>
</reference>
<dbReference type="InterPro" id="IPR036441">
    <property type="entry name" value="DHquinase_II_sf"/>
</dbReference>
<dbReference type="InterPro" id="IPR001874">
    <property type="entry name" value="DHquinase_II"/>
</dbReference>
<dbReference type="InterPro" id="IPR018509">
    <property type="entry name" value="DHquinase_II_CS"/>
</dbReference>
<feature type="binding site" evidence="3 5">
    <location>
        <position position="74"/>
    </location>
    <ligand>
        <name>substrate</name>
    </ligand>
</feature>
<keyword evidence="8" id="KW-1185">Reference proteome</keyword>
<proteinExistence type="inferred from homology"/>
<comment type="similarity">
    <text evidence="3">Belongs to the type-II 3-dehydroquinase family.</text>
</comment>
<name>A0A443HYW7_BYSSP</name>
<comment type="pathway">
    <text evidence="3">Aromatic compound metabolism; 3,4-dihydroxybenzoate biosynthesis; 3,4-dihydroxybenzoate from 3-dehydroquinate: step 1/2.</text>
</comment>
<dbReference type="NCBIfam" id="TIGR01088">
    <property type="entry name" value="aroQ"/>
    <property type="match status" value="1"/>
</dbReference>
<dbReference type="NCBIfam" id="NF003806">
    <property type="entry name" value="PRK05395.1-3"/>
    <property type="match status" value="1"/>
</dbReference>
<dbReference type="PANTHER" id="PTHR21272">
    <property type="entry name" value="CATABOLIC 3-DEHYDROQUINASE"/>
    <property type="match status" value="1"/>
</dbReference>
<feature type="binding site" evidence="3 5">
    <location>
        <position position="111"/>
    </location>
    <ligand>
        <name>substrate</name>
    </ligand>
</feature>
<comment type="catalytic activity">
    <reaction evidence="3">
        <text>3-dehydroquinate = 3-dehydroshikimate + H2O</text>
        <dbReference type="Rhea" id="RHEA:21096"/>
        <dbReference type="ChEBI" id="CHEBI:15377"/>
        <dbReference type="ChEBI" id="CHEBI:16630"/>
        <dbReference type="ChEBI" id="CHEBI:32364"/>
        <dbReference type="EC" id="4.2.1.10"/>
    </reaction>
</comment>
<feature type="binding site" evidence="3 5">
    <location>
        <position position="87"/>
    </location>
    <ligand>
        <name>substrate</name>
    </ligand>
</feature>
<keyword evidence="1 3" id="KW-0672">Quinate metabolism</keyword>
<gene>
    <name evidence="3" type="primary">qutE</name>
    <name evidence="7" type="ORF">C8Q69DRAFT_462205</name>
</gene>
<dbReference type="NCBIfam" id="NF003804">
    <property type="entry name" value="PRK05395.1-1"/>
    <property type="match status" value="1"/>
</dbReference>
<dbReference type="VEuPathDB" id="FungiDB:C8Q69DRAFT_462205"/>
<evidence type="ECO:0000313" key="7">
    <source>
        <dbReference type="EMBL" id="RWQ97047.1"/>
    </source>
</evidence>
<evidence type="ECO:0000256" key="2">
    <source>
        <dbReference type="ARBA" id="ARBA00023239"/>
    </source>
</evidence>
<dbReference type="Gene3D" id="3.40.50.9100">
    <property type="entry name" value="Dehydroquinase, class II"/>
    <property type="match status" value="1"/>
</dbReference>
<dbReference type="EMBL" id="RCNU01000003">
    <property type="protein sequence ID" value="RWQ97047.1"/>
    <property type="molecule type" value="Genomic_DNA"/>
</dbReference>
<dbReference type="UniPathway" id="UPA00088">
    <property type="reaction ID" value="UER00178"/>
</dbReference>
<dbReference type="PROSITE" id="PS01029">
    <property type="entry name" value="DEHYDROQUINASE_II"/>
    <property type="match status" value="1"/>
</dbReference>
<evidence type="ECO:0000313" key="8">
    <source>
        <dbReference type="Proteomes" id="UP000283841"/>
    </source>
</evidence>
<dbReference type="GO" id="GO:0003855">
    <property type="term" value="F:3-dehydroquinate dehydratase activity"/>
    <property type="evidence" value="ECO:0007669"/>
    <property type="project" value="UniProtKB-UniRule"/>
</dbReference>
<dbReference type="PANTHER" id="PTHR21272:SF3">
    <property type="entry name" value="CATABOLIC 3-DEHYDROQUINASE"/>
    <property type="match status" value="1"/>
</dbReference>
<dbReference type="AlphaFoldDB" id="A0A443HYW7"/>
<evidence type="ECO:0000256" key="6">
    <source>
        <dbReference type="PIRSR" id="PIRSR001399-3"/>
    </source>
</evidence>
<evidence type="ECO:0000256" key="3">
    <source>
        <dbReference type="HAMAP-Rule" id="MF_03136"/>
    </source>
</evidence>
<comment type="function">
    <text evidence="3">Is involved in the catabolism of quinate. Allows the utilization of quinate as carbon source via the beta-ketoadipate pathway.</text>
</comment>
<feature type="binding site" evidence="3 5">
    <location>
        <begin position="101"/>
        <end position="102"/>
    </location>
    <ligand>
        <name>substrate</name>
    </ligand>
</feature>
<evidence type="ECO:0000256" key="1">
    <source>
        <dbReference type="ARBA" id="ARBA00022911"/>
    </source>
</evidence>
<comment type="caution">
    <text evidence="7">The sequence shown here is derived from an EMBL/GenBank/DDBJ whole genome shotgun (WGS) entry which is preliminary data.</text>
</comment>
<dbReference type="Proteomes" id="UP000283841">
    <property type="component" value="Unassembled WGS sequence"/>
</dbReference>
<sequence length="151" mass="16814">MPSVLLLNGPNLNLLGTREPKIYGTTTLQDVERFAREFGERNNVQVEAFQSNHEGHIIDRIHAARNNSDAIIINPGAFTHTSVAIRDALLGVAIPFIEVHISNIHAREQFRHHSYFSDQAVACIIGLGAFGYEVALKYAVRNLVNRNQSVL</sequence>
<accession>A0A443HYW7</accession>
<dbReference type="GO" id="GO:0019631">
    <property type="term" value="P:quinate catabolic process"/>
    <property type="evidence" value="ECO:0007669"/>
    <property type="project" value="TreeGrafter"/>
</dbReference>
<dbReference type="GO" id="GO:0046279">
    <property type="term" value="P:3,4-dihydroxybenzoate biosynthetic process"/>
    <property type="evidence" value="ECO:0007669"/>
    <property type="project" value="UniProtKB-UniRule"/>
</dbReference>
<dbReference type="CDD" id="cd00466">
    <property type="entry name" value="DHQase_II"/>
    <property type="match status" value="1"/>
</dbReference>
<dbReference type="Pfam" id="PF01220">
    <property type="entry name" value="DHquinase_II"/>
    <property type="match status" value="1"/>
</dbReference>
<organism evidence="7 8">
    <name type="scientific">Byssochlamys spectabilis</name>
    <name type="common">Paecilomyces variotii</name>
    <dbReference type="NCBI Taxonomy" id="264951"/>
    <lineage>
        <taxon>Eukaryota</taxon>
        <taxon>Fungi</taxon>
        <taxon>Dikarya</taxon>
        <taxon>Ascomycota</taxon>
        <taxon>Pezizomycotina</taxon>
        <taxon>Eurotiomycetes</taxon>
        <taxon>Eurotiomycetidae</taxon>
        <taxon>Eurotiales</taxon>
        <taxon>Thermoascaceae</taxon>
        <taxon>Paecilomyces</taxon>
    </lineage>
</organism>
<dbReference type="NCBIfam" id="NF003805">
    <property type="entry name" value="PRK05395.1-2"/>
    <property type="match status" value="1"/>
</dbReference>
<feature type="site" description="Transition state stabilizer" evidence="3 6">
    <location>
        <position position="18"/>
    </location>
</feature>
<evidence type="ECO:0000256" key="5">
    <source>
        <dbReference type="PIRSR" id="PIRSR001399-2"/>
    </source>
</evidence>
<dbReference type="SUPFAM" id="SSF52304">
    <property type="entry name" value="Type II 3-dehydroquinate dehydratase"/>
    <property type="match status" value="1"/>
</dbReference>
<dbReference type="STRING" id="264951.A0A443HYW7"/>
<protein>
    <recommendedName>
        <fullName evidence="3">Catabolic 3-dehydroquinase</fullName>
        <shortName evidence="3">cDHQase</shortName>
        <ecNumber evidence="3">4.2.1.10</ecNumber>
    </recommendedName>
    <alternativeName>
        <fullName evidence="3">3-dehydroquinate dehydratase</fullName>
    </alternativeName>
</protein>
<dbReference type="EC" id="4.2.1.10" evidence="3"/>
<comment type="subunit">
    <text evidence="3">Homododecamer. Adopts a ring-like structure, composed of an arrangement of two hexameric rings stacked on top of one another.</text>
</comment>
<feature type="active site" description="Proton donor" evidence="3 4">
    <location>
        <position position="100"/>
    </location>
</feature>
<keyword evidence="2 3" id="KW-0456">Lyase</keyword>
<dbReference type="PIRSF" id="PIRSF001399">
    <property type="entry name" value="DHquinase_II"/>
    <property type="match status" value="1"/>
</dbReference>
<evidence type="ECO:0000256" key="4">
    <source>
        <dbReference type="PIRSR" id="PIRSR001399-1"/>
    </source>
</evidence>
<dbReference type="HAMAP" id="MF_00169">
    <property type="entry name" value="AroQ"/>
    <property type="match status" value="1"/>
</dbReference>